<name>A0A3E1YHW6_9BACT</name>
<evidence type="ECO:0000313" key="7">
    <source>
        <dbReference type="EMBL" id="RFS26957.1"/>
    </source>
</evidence>
<dbReference type="PANTHER" id="PTHR40980">
    <property type="entry name" value="PLUG DOMAIN-CONTAINING PROTEIN"/>
    <property type="match status" value="1"/>
</dbReference>
<feature type="signal peptide" evidence="5">
    <location>
        <begin position="1"/>
        <end position="23"/>
    </location>
</feature>
<dbReference type="SUPFAM" id="SSF56935">
    <property type="entry name" value="Porins"/>
    <property type="match status" value="1"/>
</dbReference>
<dbReference type="EMBL" id="QPMM01000001">
    <property type="protein sequence ID" value="RFS26957.1"/>
    <property type="molecule type" value="Genomic_DNA"/>
</dbReference>
<keyword evidence="8" id="KW-1185">Reference proteome</keyword>
<dbReference type="InterPro" id="IPR041700">
    <property type="entry name" value="OMP_b-brl_3"/>
</dbReference>
<dbReference type="AlphaFoldDB" id="A0A3E1YHW6"/>
<dbReference type="RefSeq" id="WP_116974150.1">
    <property type="nucleotide sequence ID" value="NZ_QPMM01000001.1"/>
</dbReference>
<dbReference type="GO" id="GO:0009279">
    <property type="term" value="C:cell outer membrane"/>
    <property type="evidence" value="ECO:0007669"/>
    <property type="project" value="UniProtKB-SubCell"/>
</dbReference>
<keyword evidence="5" id="KW-0732">Signal</keyword>
<dbReference type="SUPFAM" id="SSF49464">
    <property type="entry name" value="Carboxypeptidase regulatory domain-like"/>
    <property type="match status" value="1"/>
</dbReference>
<dbReference type="InterPro" id="IPR008969">
    <property type="entry name" value="CarboxyPept-like_regulatory"/>
</dbReference>
<evidence type="ECO:0000313" key="8">
    <source>
        <dbReference type="Proteomes" id="UP000260644"/>
    </source>
</evidence>
<evidence type="ECO:0000256" key="5">
    <source>
        <dbReference type="SAM" id="SignalP"/>
    </source>
</evidence>
<feature type="chain" id="PRO_5017761430" description="Outer membrane protein beta-barrel domain-containing protein" evidence="5">
    <location>
        <begin position="24"/>
        <end position="787"/>
    </location>
</feature>
<reference evidence="7 8" key="1">
    <citation type="submission" date="2018-07" db="EMBL/GenBank/DDBJ databases">
        <title>Chitinophaga K2CV101002-2 sp. nov., isolated from a monsoon evergreen broad-leaved forest soil.</title>
        <authorList>
            <person name="Lv Y."/>
        </authorList>
    </citation>
    <scope>NUCLEOTIDE SEQUENCE [LARGE SCALE GENOMIC DNA]</scope>
    <source>
        <strain evidence="7 8">GDMCC 1.1288</strain>
    </source>
</reference>
<evidence type="ECO:0000256" key="4">
    <source>
        <dbReference type="SAM" id="MobiDB-lite"/>
    </source>
</evidence>
<gene>
    <name evidence="7" type="ORF">DVR12_04020</name>
</gene>
<accession>A0A3E1YHW6</accession>
<feature type="region of interest" description="Disordered" evidence="4">
    <location>
        <begin position="337"/>
        <end position="357"/>
    </location>
</feature>
<evidence type="ECO:0000256" key="3">
    <source>
        <dbReference type="ARBA" id="ARBA00023237"/>
    </source>
</evidence>
<proteinExistence type="predicted"/>
<sequence length="787" mass="89780">MINGKAVVLLLLGCFLFCFSVQAQIKGRVFEKSTGTGIAFVNIALCNTDSSILSGTISDSLGRFNLDKIPDARILVFSALGYERLYYQLHPDSFILNISLTESKTSISEVVVNGKQTEIVRQADRLIFNIGSPSFKAAANALDILKKIPGVQVASDGTISLYNGTVTIFLDGKPVQLSPDALQQLLSTLQPDAIANLSVIQPSAKFDGEYKNIIDIKLKQNNTTGWRGNINLQLQQNEYNLSDNNVNLQYKTPKVLYKVLLGYTTGTGIYRYNALQHLHNTNYQATSTEILTGTNRFSYQWGIDYQITKNQQIGVLWRAFYINKQIDSQNDLLTRNDKQSETVAHSASSNLSTPRQNNQTIDLSYNVRLKKGELQLLASMSNFSNNQQEDIQHIDLPSADLISYWKTALKNKIAIRTWQADYTVAGEKYLFNAGVRSAYSTTGNDLQYDTINNRSIFELDSSRTNSFRYRELINAGYLTYQLTKEKWQFQLGIRAEHTYSKAEAITTKDLTKRNFLTWLPGIVVNWHLKDNDQIVFTANRRITRPNFDMLNPFRFYFSPLNYRVGNPLLQPAITNKLSIAYSLKSYQVNVFAGRDEHPLGRYPVYDTVTNTLAYLGKNFEKTDFLGAGATIPIQVNRWWQMNFNIEGYYRKERTPYLDTVYAIPVLDAAGSGSQTFTLPKNWTLDIFMYYHTRGGNSLYYIRPFGNIDIGIRKSWLNNRLQTKLNAYDLTNSNVSSLRFRDKNVMDNRFTHWYGQRRVVLTMILNFGKVIKEDKIKPKGEEERRVGI</sequence>
<dbReference type="InterPro" id="IPR036942">
    <property type="entry name" value="Beta-barrel_TonB_sf"/>
</dbReference>
<comment type="subcellular location">
    <subcellularLocation>
        <location evidence="1">Cell outer membrane</location>
    </subcellularLocation>
</comment>
<feature type="domain" description="Outer membrane protein beta-barrel" evidence="6">
    <location>
        <begin position="370"/>
        <end position="758"/>
    </location>
</feature>
<evidence type="ECO:0000256" key="2">
    <source>
        <dbReference type="ARBA" id="ARBA00023136"/>
    </source>
</evidence>
<evidence type="ECO:0000256" key="1">
    <source>
        <dbReference type="ARBA" id="ARBA00004442"/>
    </source>
</evidence>
<dbReference type="Pfam" id="PF14905">
    <property type="entry name" value="OMP_b-brl_3"/>
    <property type="match status" value="1"/>
</dbReference>
<keyword evidence="2" id="KW-0472">Membrane</keyword>
<dbReference type="PANTHER" id="PTHR40980:SF4">
    <property type="entry name" value="TONB-DEPENDENT RECEPTOR-LIKE BETA-BARREL DOMAIN-CONTAINING PROTEIN"/>
    <property type="match status" value="1"/>
</dbReference>
<feature type="compositionally biased region" description="Polar residues" evidence="4">
    <location>
        <begin position="341"/>
        <end position="357"/>
    </location>
</feature>
<dbReference type="Gene3D" id="2.40.170.20">
    <property type="entry name" value="TonB-dependent receptor, beta-barrel domain"/>
    <property type="match status" value="1"/>
</dbReference>
<dbReference type="Pfam" id="PF13715">
    <property type="entry name" value="CarbopepD_reg_2"/>
    <property type="match status" value="1"/>
</dbReference>
<keyword evidence="3" id="KW-0998">Cell outer membrane</keyword>
<dbReference type="Proteomes" id="UP000260644">
    <property type="component" value="Unassembled WGS sequence"/>
</dbReference>
<evidence type="ECO:0000259" key="6">
    <source>
        <dbReference type="Pfam" id="PF14905"/>
    </source>
</evidence>
<dbReference type="OrthoDB" id="905812at2"/>
<protein>
    <recommendedName>
        <fullName evidence="6">Outer membrane protein beta-barrel domain-containing protein</fullName>
    </recommendedName>
</protein>
<organism evidence="7 8">
    <name type="scientific">Chitinophaga silvatica</name>
    <dbReference type="NCBI Taxonomy" id="2282649"/>
    <lineage>
        <taxon>Bacteria</taxon>
        <taxon>Pseudomonadati</taxon>
        <taxon>Bacteroidota</taxon>
        <taxon>Chitinophagia</taxon>
        <taxon>Chitinophagales</taxon>
        <taxon>Chitinophagaceae</taxon>
        <taxon>Chitinophaga</taxon>
    </lineage>
</organism>
<comment type="caution">
    <text evidence="7">The sequence shown here is derived from an EMBL/GenBank/DDBJ whole genome shotgun (WGS) entry which is preliminary data.</text>
</comment>